<keyword evidence="8 11" id="KW-0472">Membrane</keyword>
<feature type="domain" description="General secretion pathway GspH" evidence="12">
    <location>
        <begin position="51"/>
        <end position="144"/>
    </location>
</feature>
<dbReference type="Gene3D" id="3.30.700.10">
    <property type="entry name" value="Glycoprotein, Type 4 Pilin"/>
    <property type="match status" value="1"/>
</dbReference>
<comment type="similarity">
    <text evidence="9">Belongs to the GSP H family.</text>
</comment>
<evidence type="ECO:0000256" key="2">
    <source>
        <dbReference type="ARBA" id="ARBA00021549"/>
    </source>
</evidence>
<keyword evidence="4" id="KW-0488">Methylation</keyword>
<name>A0A2N5X7G1_9GAMM</name>
<feature type="transmembrane region" description="Helical" evidence="11">
    <location>
        <begin position="21"/>
        <end position="43"/>
    </location>
</feature>
<dbReference type="SUPFAM" id="SSF54523">
    <property type="entry name" value="Pili subunits"/>
    <property type="match status" value="1"/>
</dbReference>
<accession>A0A2N5X7G1</accession>
<evidence type="ECO:0000256" key="9">
    <source>
        <dbReference type="ARBA" id="ARBA00025772"/>
    </source>
</evidence>
<proteinExistence type="inferred from homology"/>
<evidence type="ECO:0000259" key="12">
    <source>
        <dbReference type="Pfam" id="PF12019"/>
    </source>
</evidence>
<gene>
    <name evidence="13" type="ORF">C0039_04255</name>
</gene>
<dbReference type="GO" id="GO:0005886">
    <property type="term" value="C:plasma membrane"/>
    <property type="evidence" value="ECO:0007669"/>
    <property type="project" value="UniProtKB-SubCell"/>
</dbReference>
<keyword evidence="5" id="KW-0997">Cell inner membrane</keyword>
<dbReference type="GO" id="GO:0015627">
    <property type="term" value="C:type II protein secretion system complex"/>
    <property type="evidence" value="ECO:0007669"/>
    <property type="project" value="InterPro"/>
</dbReference>
<organism evidence="13 14">
    <name type="scientific">Pseudohalioglobus lutimaris</name>
    <dbReference type="NCBI Taxonomy" id="1737061"/>
    <lineage>
        <taxon>Bacteria</taxon>
        <taxon>Pseudomonadati</taxon>
        <taxon>Pseudomonadota</taxon>
        <taxon>Gammaproteobacteria</taxon>
        <taxon>Cellvibrionales</taxon>
        <taxon>Halieaceae</taxon>
        <taxon>Pseudohalioglobus</taxon>
    </lineage>
</organism>
<sequence length="157" mass="16867">MTALTSIAPASRQSAFTLVELMVAIAIVGLLLAVTVPASMRFYESIQYRQAVRDVLSTLGSARQQAMDRGKAQDVTFDPGDKRIAFDEDVLQLPGGFELSVTTAGEVNRGNLGVIRFYPEGSSTGGDIEIRSPVGRGVHITVDWLMGGVSQVSYETQ</sequence>
<evidence type="ECO:0000256" key="4">
    <source>
        <dbReference type="ARBA" id="ARBA00022481"/>
    </source>
</evidence>
<evidence type="ECO:0000256" key="7">
    <source>
        <dbReference type="ARBA" id="ARBA00022989"/>
    </source>
</evidence>
<keyword evidence="14" id="KW-1185">Reference proteome</keyword>
<evidence type="ECO:0000256" key="3">
    <source>
        <dbReference type="ARBA" id="ARBA00022475"/>
    </source>
</evidence>
<dbReference type="RefSeq" id="WP_101517325.1">
    <property type="nucleotide sequence ID" value="NZ_PKUS01000002.1"/>
</dbReference>
<comment type="subcellular location">
    <subcellularLocation>
        <location evidence="1">Cell inner membrane</location>
        <topology evidence="1">Single-pass membrane protein</topology>
    </subcellularLocation>
</comment>
<dbReference type="InterPro" id="IPR012902">
    <property type="entry name" value="N_methyl_site"/>
</dbReference>
<keyword evidence="6 11" id="KW-0812">Transmembrane</keyword>
<evidence type="ECO:0000256" key="10">
    <source>
        <dbReference type="ARBA" id="ARBA00030775"/>
    </source>
</evidence>
<comment type="caution">
    <text evidence="13">The sequence shown here is derived from an EMBL/GenBank/DDBJ whole genome shotgun (WGS) entry which is preliminary data.</text>
</comment>
<keyword evidence="7 11" id="KW-1133">Transmembrane helix</keyword>
<evidence type="ECO:0000256" key="1">
    <source>
        <dbReference type="ARBA" id="ARBA00004377"/>
    </source>
</evidence>
<evidence type="ECO:0000256" key="8">
    <source>
        <dbReference type="ARBA" id="ARBA00023136"/>
    </source>
</evidence>
<evidence type="ECO:0000313" key="14">
    <source>
        <dbReference type="Proteomes" id="UP000235005"/>
    </source>
</evidence>
<evidence type="ECO:0000256" key="6">
    <source>
        <dbReference type="ARBA" id="ARBA00022692"/>
    </source>
</evidence>
<evidence type="ECO:0000313" key="13">
    <source>
        <dbReference type="EMBL" id="PLW70419.1"/>
    </source>
</evidence>
<dbReference type="NCBIfam" id="TIGR02532">
    <property type="entry name" value="IV_pilin_GFxxxE"/>
    <property type="match status" value="1"/>
</dbReference>
<reference evidence="13 14" key="1">
    <citation type="submission" date="2018-01" db="EMBL/GenBank/DDBJ databases">
        <title>The draft genome sequence of Halioglobus lutimaris HF004.</title>
        <authorList>
            <person name="Du Z.-J."/>
            <person name="Shi M.-J."/>
        </authorList>
    </citation>
    <scope>NUCLEOTIDE SEQUENCE [LARGE SCALE GENOMIC DNA]</scope>
    <source>
        <strain evidence="13 14">HF004</strain>
    </source>
</reference>
<dbReference type="GO" id="GO:0015628">
    <property type="term" value="P:protein secretion by the type II secretion system"/>
    <property type="evidence" value="ECO:0007669"/>
    <property type="project" value="InterPro"/>
</dbReference>
<dbReference type="InterPro" id="IPR045584">
    <property type="entry name" value="Pilin-like"/>
</dbReference>
<dbReference type="InterPro" id="IPR022346">
    <property type="entry name" value="T2SS_GspH"/>
</dbReference>
<evidence type="ECO:0000256" key="11">
    <source>
        <dbReference type="SAM" id="Phobius"/>
    </source>
</evidence>
<dbReference type="Pfam" id="PF12019">
    <property type="entry name" value="GspH"/>
    <property type="match status" value="1"/>
</dbReference>
<keyword evidence="3" id="KW-1003">Cell membrane</keyword>
<dbReference type="Pfam" id="PF07963">
    <property type="entry name" value="N_methyl"/>
    <property type="match status" value="1"/>
</dbReference>
<dbReference type="Proteomes" id="UP000235005">
    <property type="component" value="Unassembled WGS sequence"/>
</dbReference>
<dbReference type="EMBL" id="PKUS01000002">
    <property type="protein sequence ID" value="PLW70419.1"/>
    <property type="molecule type" value="Genomic_DNA"/>
</dbReference>
<dbReference type="AlphaFoldDB" id="A0A2N5X7G1"/>
<dbReference type="OrthoDB" id="8481584at2"/>
<protein>
    <recommendedName>
        <fullName evidence="2">Type II secretion system protein H</fullName>
    </recommendedName>
    <alternativeName>
        <fullName evidence="10">General secretion pathway protein H</fullName>
    </alternativeName>
</protein>
<evidence type="ECO:0000256" key="5">
    <source>
        <dbReference type="ARBA" id="ARBA00022519"/>
    </source>
</evidence>